<comment type="caution">
    <text evidence="2">The sequence shown here is derived from an EMBL/GenBank/DDBJ whole genome shotgun (WGS) entry which is preliminary data.</text>
</comment>
<dbReference type="EMBL" id="MEWZ01000008">
    <property type="protein sequence ID" value="OGC87042.1"/>
    <property type="molecule type" value="Genomic_DNA"/>
</dbReference>
<keyword evidence="1" id="KW-0472">Membrane</keyword>
<gene>
    <name evidence="2" type="ORF">A2949_00765</name>
</gene>
<dbReference type="Proteomes" id="UP000178585">
    <property type="component" value="Unassembled WGS sequence"/>
</dbReference>
<reference evidence="2 3" key="1">
    <citation type="journal article" date="2016" name="Nat. Commun.">
        <title>Thousands of microbial genomes shed light on interconnected biogeochemical processes in an aquifer system.</title>
        <authorList>
            <person name="Anantharaman K."/>
            <person name="Brown C.T."/>
            <person name="Hug L.A."/>
            <person name="Sharon I."/>
            <person name="Castelle C.J."/>
            <person name="Probst A.J."/>
            <person name="Thomas B.C."/>
            <person name="Singh A."/>
            <person name="Wilkins M.J."/>
            <person name="Karaoz U."/>
            <person name="Brodie E.L."/>
            <person name="Williams K.H."/>
            <person name="Hubbard S.S."/>
            <person name="Banfield J.F."/>
        </authorList>
    </citation>
    <scope>NUCLEOTIDE SEQUENCE [LARGE SCALE GENOMIC DNA]</scope>
</reference>
<accession>A0A1F4XZB1</accession>
<keyword evidence="1" id="KW-1133">Transmembrane helix</keyword>
<evidence type="ECO:0000256" key="1">
    <source>
        <dbReference type="SAM" id="Phobius"/>
    </source>
</evidence>
<name>A0A1F4XZB1_9BACT</name>
<evidence type="ECO:0000313" key="3">
    <source>
        <dbReference type="Proteomes" id="UP000178585"/>
    </source>
</evidence>
<dbReference type="STRING" id="1797245.A2949_00765"/>
<dbReference type="AlphaFoldDB" id="A0A1F4XZB1"/>
<organism evidence="2 3">
    <name type="scientific">Candidatus Adlerbacteria bacterium RIFCSPLOWO2_01_FULL_54_21b</name>
    <dbReference type="NCBI Taxonomy" id="1797245"/>
    <lineage>
        <taxon>Bacteria</taxon>
        <taxon>Candidatus Adleribacteriota</taxon>
    </lineage>
</organism>
<keyword evidence="1" id="KW-0812">Transmembrane</keyword>
<sequence>MRRYIEHIRETRAPHERRVHAMQISGIITAAIFAVWVGTLGLRLASSEDMAQAPDSSLSAAAAAAQGASGPHLEVATTSTYGN</sequence>
<protein>
    <submittedName>
        <fullName evidence="2">Uncharacterized protein</fullName>
    </submittedName>
</protein>
<feature type="transmembrane region" description="Helical" evidence="1">
    <location>
        <begin position="21"/>
        <end position="42"/>
    </location>
</feature>
<evidence type="ECO:0000313" key="2">
    <source>
        <dbReference type="EMBL" id="OGC87042.1"/>
    </source>
</evidence>
<proteinExistence type="predicted"/>